<dbReference type="WBParaSite" id="HPBE_0002046001-mRNA-1">
    <property type="protein sequence ID" value="HPBE_0002046001-mRNA-1"/>
    <property type="gene ID" value="HPBE_0002046001"/>
</dbReference>
<evidence type="ECO:0000313" key="2">
    <source>
        <dbReference type="WBParaSite" id="HPBE_0002046001-mRNA-1"/>
    </source>
</evidence>
<dbReference type="InterPro" id="IPR032675">
    <property type="entry name" value="LRR_dom_sf"/>
</dbReference>
<reference evidence="2" key="1">
    <citation type="submission" date="2019-09" db="UniProtKB">
        <authorList>
            <consortium name="WormBaseParasite"/>
        </authorList>
    </citation>
    <scope>IDENTIFICATION</scope>
</reference>
<evidence type="ECO:0000313" key="1">
    <source>
        <dbReference type="Proteomes" id="UP000050761"/>
    </source>
</evidence>
<proteinExistence type="predicted"/>
<keyword evidence="1" id="KW-1185">Reference proteome</keyword>
<dbReference type="Gene3D" id="3.80.10.10">
    <property type="entry name" value="Ribonuclease Inhibitor"/>
    <property type="match status" value="1"/>
</dbReference>
<sequence>LLRNFIRLPNGMYITPERPEHVLPKKDLADQTRKDTGALSMELLTAHTQMRYIDHSFDNIRRYNRYRHFQHLQYDQRMIPERLLYLGPDLAAAHFLVHRGASVKFVGDDAWYKRDGKGNYSLPGNKVPGLYVEAIDASGTELMFEGFENLQGLTHLRMLRLADCPYVDDWTMSRIGGMMEGLEMLDLSGCHRVSAKGEIR</sequence>
<organism evidence="1 2">
    <name type="scientific">Heligmosomoides polygyrus</name>
    <name type="common">Parasitic roundworm</name>
    <dbReference type="NCBI Taxonomy" id="6339"/>
    <lineage>
        <taxon>Eukaryota</taxon>
        <taxon>Metazoa</taxon>
        <taxon>Ecdysozoa</taxon>
        <taxon>Nematoda</taxon>
        <taxon>Chromadorea</taxon>
        <taxon>Rhabditida</taxon>
        <taxon>Rhabditina</taxon>
        <taxon>Rhabditomorpha</taxon>
        <taxon>Strongyloidea</taxon>
        <taxon>Heligmosomidae</taxon>
        <taxon>Heligmosomoides</taxon>
    </lineage>
</organism>
<dbReference type="SUPFAM" id="SSF52047">
    <property type="entry name" value="RNI-like"/>
    <property type="match status" value="1"/>
</dbReference>
<protein>
    <submittedName>
        <fullName evidence="2">ATP synthase subunit s, mitochondrial</fullName>
    </submittedName>
</protein>
<accession>A0A183GDV8</accession>
<dbReference type="Proteomes" id="UP000050761">
    <property type="component" value="Unassembled WGS sequence"/>
</dbReference>
<name>A0A183GDV8_HELPZ</name>
<dbReference type="AlphaFoldDB" id="A0A183GDV8"/>